<name>T0ZQG2_9ZZZZ</name>
<keyword evidence="3" id="KW-0030">Aminoacyl-tRNA synthetase</keyword>
<dbReference type="GO" id="GO:0006430">
    <property type="term" value="P:lysyl-tRNA aminoacylation"/>
    <property type="evidence" value="ECO:0007669"/>
    <property type="project" value="TreeGrafter"/>
</dbReference>
<dbReference type="GO" id="GO:0005829">
    <property type="term" value="C:cytosol"/>
    <property type="evidence" value="ECO:0007669"/>
    <property type="project" value="TreeGrafter"/>
</dbReference>
<organism evidence="3">
    <name type="scientific">mine drainage metagenome</name>
    <dbReference type="NCBI Taxonomy" id="410659"/>
    <lineage>
        <taxon>unclassified sequences</taxon>
        <taxon>metagenomes</taxon>
        <taxon>ecological metagenomes</taxon>
    </lineage>
</organism>
<dbReference type="PANTHER" id="PTHR42918:SF15">
    <property type="entry name" value="LYSINE--TRNA LIGASE, CHLOROPLASTIC_MITOCHONDRIAL"/>
    <property type="match status" value="1"/>
</dbReference>
<dbReference type="AlphaFoldDB" id="T0ZQG2"/>
<dbReference type="Pfam" id="PF01336">
    <property type="entry name" value="tRNA_anti-codon"/>
    <property type="match status" value="1"/>
</dbReference>
<dbReference type="GO" id="GO:0000049">
    <property type="term" value="F:tRNA binding"/>
    <property type="evidence" value="ECO:0007669"/>
    <property type="project" value="TreeGrafter"/>
</dbReference>
<dbReference type="EMBL" id="AUZY01007253">
    <property type="protein sequence ID" value="EQD50546.1"/>
    <property type="molecule type" value="Genomic_DNA"/>
</dbReference>
<feature type="non-terminal residue" evidence="3">
    <location>
        <position position="122"/>
    </location>
</feature>
<keyword evidence="1" id="KW-0547">Nucleotide-binding</keyword>
<proteinExistence type="predicted"/>
<dbReference type="PANTHER" id="PTHR42918">
    <property type="entry name" value="LYSYL-TRNA SYNTHETASE"/>
    <property type="match status" value="1"/>
</dbReference>
<reference evidence="3" key="2">
    <citation type="journal article" date="2014" name="ISME J.">
        <title>Microbial stratification in low pH oxic and suboxic macroscopic growths along an acid mine drainage.</title>
        <authorList>
            <person name="Mendez-Garcia C."/>
            <person name="Mesa V."/>
            <person name="Sprenger R.R."/>
            <person name="Richter M."/>
            <person name="Diez M.S."/>
            <person name="Solano J."/>
            <person name="Bargiela R."/>
            <person name="Golyshina O.V."/>
            <person name="Manteca A."/>
            <person name="Ramos J.L."/>
            <person name="Gallego J.R."/>
            <person name="Llorente I."/>
            <person name="Martins Dos Santos V.A."/>
            <person name="Jensen O.N."/>
            <person name="Pelaez A.I."/>
            <person name="Sanchez J."/>
            <person name="Ferrer M."/>
        </authorList>
    </citation>
    <scope>NUCLEOTIDE SEQUENCE</scope>
</reference>
<reference evidence="3" key="1">
    <citation type="submission" date="2013-08" db="EMBL/GenBank/DDBJ databases">
        <authorList>
            <person name="Mendez C."/>
            <person name="Richter M."/>
            <person name="Ferrer M."/>
            <person name="Sanchez J."/>
        </authorList>
    </citation>
    <scope>NUCLEOTIDE SEQUENCE</scope>
</reference>
<dbReference type="InterPro" id="IPR012340">
    <property type="entry name" value="NA-bd_OB-fold"/>
</dbReference>
<gene>
    <name evidence="3" type="ORF">B1B_11203</name>
</gene>
<evidence type="ECO:0000313" key="3">
    <source>
        <dbReference type="EMBL" id="EQD50546.1"/>
    </source>
</evidence>
<keyword evidence="3" id="KW-0436">Ligase</keyword>
<dbReference type="Gene3D" id="2.40.50.140">
    <property type="entry name" value="Nucleic acid-binding proteins"/>
    <property type="match status" value="1"/>
</dbReference>
<accession>T0ZQG2</accession>
<evidence type="ECO:0000259" key="2">
    <source>
        <dbReference type="Pfam" id="PF01336"/>
    </source>
</evidence>
<dbReference type="SUPFAM" id="SSF50249">
    <property type="entry name" value="Nucleic acid-binding proteins"/>
    <property type="match status" value="1"/>
</dbReference>
<dbReference type="InterPro" id="IPR004365">
    <property type="entry name" value="NA-bd_OB_tRNA"/>
</dbReference>
<comment type="caution">
    <text evidence="3">The sequence shown here is derived from an EMBL/GenBank/DDBJ whole genome shotgun (WGS) entry which is preliminary data.</text>
</comment>
<protein>
    <submittedName>
        <fullName evidence="3">Lysyl-tRNA synthetase</fullName>
    </submittedName>
</protein>
<evidence type="ECO:0000256" key="1">
    <source>
        <dbReference type="ARBA" id="ARBA00022741"/>
    </source>
</evidence>
<dbReference type="GO" id="GO:0004824">
    <property type="term" value="F:lysine-tRNA ligase activity"/>
    <property type="evidence" value="ECO:0007669"/>
    <property type="project" value="TreeGrafter"/>
</dbReference>
<feature type="domain" description="OB" evidence="2">
    <location>
        <begin position="67"/>
        <end position="122"/>
    </location>
</feature>
<sequence>MSEATAPPFDENKLIAERREKLKALRAAGIAYPNDFQPDVFAGDLAADYADAEHWTAEALAASDHRVRLGGRLLAKRVMGKASFARLQDGTGAIQLFLRAELGDAYAAFKGWDIGDIVGVEG</sequence>